<sequence length="67" mass="7887">MGKLDLAEQYYTRFLKELSPDDPSIISVYADLADIASLQGYYDKSMELQQKLYDIKKQNPRFDYITK</sequence>
<evidence type="ECO:0000313" key="1">
    <source>
        <dbReference type="EMBL" id="CAF4556953.1"/>
    </source>
</evidence>
<feature type="non-terminal residue" evidence="1">
    <location>
        <position position="67"/>
    </location>
</feature>
<dbReference type="Gene3D" id="1.25.40.10">
    <property type="entry name" value="Tetratricopeptide repeat domain"/>
    <property type="match status" value="1"/>
</dbReference>
<dbReference type="EMBL" id="CAJOBG010062317">
    <property type="protein sequence ID" value="CAF4556953.1"/>
    <property type="molecule type" value="Genomic_DNA"/>
</dbReference>
<protein>
    <recommendedName>
        <fullName evidence="3">Tetratricopeptide repeat protein</fullName>
    </recommendedName>
</protein>
<dbReference type="Proteomes" id="UP000663866">
    <property type="component" value="Unassembled WGS sequence"/>
</dbReference>
<name>A0A820Z6G9_9BILA</name>
<accession>A0A820Z6G9</accession>
<reference evidence="1" key="1">
    <citation type="submission" date="2021-02" db="EMBL/GenBank/DDBJ databases">
        <authorList>
            <person name="Nowell W R."/>
        </authorList>
    </citation>
    <scope>NUCLEOTIDE SEQUENCE</scope>
</reference>
<keyword evidence="2" id="KW-1185">Reference proteome</keyword>
<gene>
    <name evidence="1" type="ORF">OVN521_LOCUS43480</name>
</gene>
<dbReference type="InterPro" id="IPR011990">
    <property type="entry name" value="TPR-like_helical_dom_sf"/>
</dbReference>
<evidence type="ECO:0008006" key="3">
    <source>
        <dbReference type="Google" id="ProtNLM"/>
    </source>
</evidence>
<organism evidence="1 2">
    <name type="scientific">Rotaria magnacalcarata</name>
    <dbReference type="NCBI Taxonomy" id="392030"/>
    <lineage>
        <taxon>Eukaryota</taxon>
        <taxon>Metazoa</taxon>
        <taxon>Spiralia</taxon>
        <taxon>Gnathifera</taxon>
        <taxon>Rotifera</taxon>
        <taxon>Eurotatoria</taxon>
        <taxon>Bdelloidea</taxon>
        <taxon>Philodinida</taxon>
        <taxon>Philodinidae</taxon>
        <taxon>Rotaria</taxon>
    </lineage>
</organism>
<comment type="caution">
    <text evidence="1">The sequence shown here is derived from an EMBL/GenBank/DDBJ whole genome shotgun (WGS) entry which is preliminary data.</text>
</comment>
<evidence type="ECO:0000313" key="2">
    <source>
        <dbReference type="Proteomes" id="UP000663866"/>
    </source>
</evidence>
<dbReference type="AlphaFoldDB" id="A0A820Z6G9"/>
<dbReference type="SUPFAM" id="SSF48452">
    <property type="entry name" value="TPR-like"/>
    <property type="match status" value="1"/>
</dbReference>
<proteinExistence type="predicted"/>